<comment type="similarity">
    <text evidence="2">Belongs to the aldo/keto reductase family. Aldo/keto reductase 2 subfamily.</text>
</comment>
<dbReference type="EMBL" id="ML179046">
    <property type="protein sequence ID" value="THV05804.1"/>
    <property type="molecule type" value="Genomic_DNA"/>
</dbReference>
<dbReference type="Pfam" id="PF00248">
    <property type="entry name" value="Aldo_ket_red"/>
    <property type="match status" value="1"/>
</dbReference>
<dbReference type="GO" id="GO:0016491">
    <property type="term" value="F:oxidoreductase activity"/>
    <property type="evidence" value="ECO:0007669"/>
    <property type="project" value="UniProtKB-KW"/>
</dbReference>
<keyword evidence="1" id="KW-0560">Oxidoreductase</keyword>
<evidence type="ECO:0000313" key="4">
    <source>
        <dbReference type="EMBL" id="THV05804.1"/>
    </source>
</evidence>
<dbReference type="PANTHER" id="PTHR43364">
    <property type="entry name" value="NADH-SPECIFIC METHYLGLYOXAL REDUCTASE-RELATED"/>
    <property type="match status" value="1"/>
</dbReference>
<feature type="domain" description="NADP-dependent oxidoreductase" evidence="3">
    <location>
        <begin position="30"/>
        <end position="342"/>
    </location>
</feature>
<reference evidence="4 5" key="1">
    <citation type="journal article" date="2019" name="Nat. Ecol. Evol.">
        <title>Megaphylogeny resolves global patterns of mushroom evolution.</title>
        <authorList>
            <person name="Varga T."/>
            <person name="Krizsan K."/>
            <person name="Foldi C."/>
            <person name="Dima B."/>
            <person name="Sanchez-Garcia M."/>
            <person name="Sanchez-Ramirez S."/>
            <person name="Szollosi G.J."/>
            <person name="Szarkandi J.G."/>
            <person name="Papp V."/>
            <person name="Albert L."/>
            <person name="Andreopoulos W."/>
            <person name="Angelini C."/>
            <person name="Antonin V."/>
            <person name="Barry K.W."/>
            <person name="Bougher N.L."/>
            <person name="Buchanan P."/>
            <person name="Buyck B."/>
            <person name="Bense V."/>
            <person name="Catcheside P."/>
            <person name="Chovatia M."/>
            <person name="Cooper J."/>
            <person name="Damon W."/>
            <person name="Desjardin D."/>
            <person name="Finy P."/>
            <person name="Geml J."/>
            <person name="Haridas S."/>
            <person name="Hughes K."/>
            <person name="Justo A."/>
            <person name="Karasinski D."/>
            <person name="Kautmanova I."/>
            <person name="Kiss B."/>
            <person name="Kocsube S."/>
            <person name="Kotiranta H."/>
            <person name="LaButti K.M."/>
            <person name="Lechner B.E."/>
            <person name="Liimatainen K."/>
            <person name="Lipzen A."/>
            <person name="Lukacs Z."/>
            <person name="Mihaltcheva S."/>
            <person name="Morgado L.N."/>
            <person name="Niskanen T."/>
            <person name="Noordeloos M.E."/>
            <person name="Ohm R.A."/>
            <person name="Ortiz-Santana B."/>
            <person name="Ovrebo C."/>
            <person name="Racz N."/>
            <person name="Riley R."/>
            <person name="Savchenko A."/>
            <person name="Shiryaev A."/>
            <person name="Soop K."/>
            <person name="Spirin V."/>
            <person name="Szebenyi C."/>
            <person name="Tomsovsky M."/>
            <person name="Tulloss R.E."/>
            <person name="Uehling J."/>
            <person name="Grigoriev I.V."/>
            <person name="Vagvolgyi C."/>
            <person name="Papp T."/>
            <person name="Martin F.M."/>
            <person name="Miettinen O."/>
            <person name="Hibbett D.S."/>
            <person name="Nagy L.G."/>
        </authorList>
    </citation>
    <scope>NUCLEOTIDE SEQUENCE [LARGE SCALE GENOMIC DNA]</scope>
    <source>
        <strain evidence="4 5">CBS 962.96</strain>
    </source>
</reference>
<name>A0A4S8MTT3_DENBC</name>
<proteinExistence type="inferred from homology"/>
<protein>
    <submittedName>
        <fullName evidence="4">Aryl-alcohol dehydrogenase [NADP+]</fullName>
    </submittedName>
</protein>
<organism evidence="4 5">
    <name type="scientific">Dendrothele bispora (strain CBS 962.96)</name>
    <dbReference type="NCBI Taxonomy" id="1314807"/>
    <lineage>
        <taxon>Eukaryota</taxon>
        <taxon>Fungi</taxon>
        <taxon>Dikarya</taxon>
        <taxon>Basidiomycota</taxon>
        <taxon>Agaricomycotina</taxon>
        <taxon>Agaricomycetes</taxon>
        <taxon>Agaricomycetidae</taxon>
        <taxon>Agaricales</taxon>
        <taxon>Agaricales incertae sedis</taxon>
        <taxon>Dendrothele</taxon>
    </lineage>
</organism>
<gene>
    <name evidence="4" type="ORF">K435DRAFT_960888</name>
</gene>
<sequence length="386" mass="43384">MSFYSSAPAPPTPLGLYRALSKQASIHVSPIVLGAMSIGDTWEAIGMGKMNKESSFKLLDGLYEAGGNFIDTANSYQNETSEMFIGEWMETRGNRDQMVIATKYSFNYKIHDQSLKHKVNYHGNNHKSMLLSLEASLKKLRTSYIDIFYVHVWDYETSIEEVMNNLHALVESGKVLYLGISDTPAWVVAQANQYARDHGKTPFAVYQGSWNVMDRSVEREILPMARQWGMAICAWNVLCSGKLRSDAEEERREKSGEQGRDLKIDNNGWKRTEQEKKVSNALEKVGKEVGVDSVAPVAIAWLLHKAPYIFPIVGGRKIEHLRDNIRALSISLTPEQMAFIDSQVPFDVGFPHTIVNDGSQPNGMFNMVCQTARVPYQSPIIPQKTA</sequence>
<dbReference type="Proteomes" id="UP000297245">
    <property type="component" value="Unassembled WGS sequence"/>
</dbReference>
<dbReference type="AlphaFoldDB" id="A0A4S8MTT3"/>
<dbReference type="InterPro" id="IPR023210">
    <property type="entry name" value="NADP_OxRdtase_dom"/>
</dbReference>
<dbReference type="Gene3D" id="3.20.20.100">
    <property type="entry name" value="NADP-dependent oxidoreductase domain"/>
    <property type="match status" value="1"/>
</dbReference>
<dbReference type="SUPFAM" id="SSF51430">
    <property type="entry name" value="NAD(P)-linked oxidoreductase"/>
    <property type="match status" value="1"/>
</dbReference>
<dbReference type="OrthoDB" id="48988at2759"/>
<evidence type="ECO:0000259" key="3">
    <source>
        <dbReference type="Pfam" id="PF00248"/>
    </source>
</evidence>
<dbReference type="InterPro" id="IPR036812">
    <property type="entry name" value="NAD(P)_OxRdtase_dom_sf"/>
</dbReference>
<dbReference type="InterPro" id="IPR050523">
    <property type="entry name" value="AKR_Detox_Biosynth"/>
</dbReference>
<evidence type="ECO:0000256" key="2">
    <source>
        <dbReference type="ARBA" id="ARBA00038157"/>
    </source>
</evidence>
<accession>A0A4S8MTT3</accession>
<evidence type="ECO:0000256" key="1">
    <source>
        <dbReference type="ARBA" id="ARBA00023002"/>
    </source>
</evidence>
<dbReference type="PANTHER" id="PTHR43364:SF2">
    <property type="entry name" value="ARYL-ALCOHOL DEHYDROGENASE AAD10-RELATED"/>
    <property type="match status" value="1"/>
</dbReference>
<evidence type="ECO:0000313" key="5">
    <source>
        <dbReference type="Proteomes" id="UP000297245"/>
    </source>
</evidence>
<keyword evidence="5" id="KW-1185">Reference proteome</keyword>